<gene>
    <name evidence="7" type="ORF">L9F63_001291</name>
</gene>
<dbReference type="GO" id="GO:1990904">
    <property type="term" value="C:ribonucleoprotein complex"/>
    <property type="evidence" value="ECO:0007669"/>
    <property type="project" value="UniProtKB-KW"/>
</dbReference>
<dbReference type="SUPFAM" id="SSF55658">
    <property type="entry name" value="L9 N-domain-like"/>
    <property type="match status" value="1"/>
</dbReference>
<evidence type="ECO:0000256" key="2">
    <source>
        <dbReference type="ARBA" id="ARBA00022980"/>
    </source>
</evidence>
<evidence type="ECO:0000256" key="5">
    <source>
        <dbReference type="ARBA" id="ARBA00035381"/>
    </source>
</evidence>
<dbReference type="AlphaFoldDB" id="A0AAD8A3X0"/>
<dbReference type="Pfam" id="PF01281">
    <property type="entry name" value="Ribosomal_L9_N"/>
    <property type="match status" value="1"/>
</dbReference>
<dbReference type="GO" id="GO:0006412">
    <property type="term" value="P:translation"/>
    <property type="evidence" value="ECO:0007669"/>
    <property type="project" value="InterPro"/>
</dbReference>
<keyword evidence="3" id="KW-0687">Ribonucleoprotein</keyword>
<dbReference type="InterPro" id="IPR036935">
    <property type="entry name" value="Ribosomal_bL9_N_sf"/>
</dbReference>
<dbReference type="Gene3D" id="3.40.5.10">
    <property type="entry name" value="Ribosomal protein L9, N-terminal domain"/>
    <property type="match status" value="1"/>
</dbReference>
<dbReference type="InterPro" id="IPR020070">
    <property type="entry name" value="Ribosomal_bL9_N"/>
</dbReference>
<evidence type="ECO:0000313" key="7">
    <source>
        <dbReference type="EMBL" id="KAJ9592175.1"/>
    </source>
</evidence>
<dbReference type="Proteomes" id="UP001233999">
    <property type="component" value="Unassembled WGS sequence"/>
</dbReference>
<protein>
    <recommendedName>
        <fullName evidence="4">Large ribosomal subunit protein bL9m</fullName>
    </recommendedName>
    <alternativeName>
        <fullName evidence="5">39S ribosomal protein L9, mitochondrial</fullName>
    </alternativeName>
</protein>
<dbReference type="GO" id="GO:0003735">
    <property type="term" value="F:structural constituent of ribosome"/>
    <property type="evidence" value="ECO:0007669"/>
    <property type="project" value="InterPro"/>
</dbReference>
<dbReference type="GO" id="GO:0005840">
    <property type="term" value="C:ribosome"/>
    <property type="evidence" value="ECO:0007669"/>
    <property type="project" value="UniProtKB-KW"/>
</dbReference>
<dbReference type="InterPro" id="IPR009027">
    <property type="entry name" value="Ribosomal_bL9/RNase_H1_N"/>
</dbReference>
<sequence>MWGHLQILGRALKASNLLTLSNQNIYQQLRTTFILKRRSPPGLYKKWQTHGSKRLKARHFIYDLVEDTNLRKNEDLEVILTDYVKGVGNPGDKIKMKENFVYNNFLLPGLAVYASEQNVEKFGKNIGIEEKLKFSSPYVQDTMKYLSDITVKILMNKEVAWIIQPWHVRSSFRRAGIHVPEDAIKLPEEQIAGPNLDLEGKYFEVIVTINNRETVPVKCVIHHWSTVQSEKLPPKDDVELPLIPVFAQISEPPTVT</sequence>
<dbReference type="InterPro" id="IPR000244">
    <property type="entry name" value="Ribosomal_bL9"/>
</dbReference>
<name>A0AAD8A3X0_DIPPU</name>
<organism evidence="7 8">
    <name type="scientific">Diploptera punctata</name>
    <name type="common">Pacific beetle cockroach</name>
    <dbReference type="NCBI Taxonomy" id="6984"/>
    <lineage>
        <taxon>Eukaryota</taxon>
        <taxon>Metazoa</taxon>
        <taxon>Ecdysozoa</taxon>
        <taxon>Arthropoda</taxon>
        <taxon>Hexapoda</taxon>
        <taxon>Insecta</taxon>
        <taxon>Pterygota</taxon>
        <taxon>Neoptera</taxon>
        <taxon>Polyneoptera</taxon>
        <taxon>Dictyoptera</taxon>
        <taxon>Blattodea</taxon>
        <taxon>Blaberoidea</taxon>
        <taxon>Blaberidae</taxon>
        <taxon>Diplopterinae</taxon>
        <taxon>Diploptera</taxon>
    </lineage>
</organism>
<evidence type="ECO:0000259" key="6">
    <source>
        <dbReference type="Pfam" id="PF01281"/>
    </source>
</evidence>
<evidence type="ECO:0000313" key="8">
    <source>
        <dbReference type="Proteomes" id="UP001233999"/>
    </source>
</evidence>
<comment type="similarity">
    <text evidence="1">Belongs to the bacterial ribosomal protein bL9 family.</text>
</comment>
<reference evidence="7" key="2">
    <citation type="submission" date="2023-05" db="EMBL/GenBank/DDBJ databases">
        <authorList>
            <person name="Fouks B."/>
        </authorList>
    </citation>
    <scope>NUCLEOTIDE SEQUENCE</scope>
    <source>
        <strain evidence="7">Stay&amp;Tobe</strain>
        <tissue evidence="7">Testes</tissue>
    </source>
</reference>
<evidence type="ECO:0000256" key="1">
    <source>
        <dbReference type="ARBA" id="ARBA00010605"/>
    </source>
</evidence>
<dbReference type="PANTHER" id="PTHR21368">
    <property type="entry name" value="50S RIBOSOMAL PROTEIN L9"/>
    <property type="match status" value="1"/>
</dbReference>
<evidence type="ECO:0000256" key="3">
    <source>
        <dbReference type="ARBA" id="ARBA00023274"/>
    </source>
</evidence>
<feature type="domain" description="Ribosomal protein L9" evidence="6">
    <location>
        <begin position="77"/>
        <end position="122"/>
    </location>
</feature>
<keyword evidence="8" id="KW-1185">Reference proteome</keyword>
<reference evidence="7" key="1">
    <citation type="journal article" date="2023" name="IScience">
        <title>Live-bearing cockroach genome reveals convergent evolutionary mechanisms linked to viviparity in insects and beyond.</title>
        <authorList>
            <person name="Fouks B."/>
            <person name="Harrison M.C."/>
            <person name="Mikhailova A.A."/>
            <person name="Marchal E."/>
            <person name="English S."/>
            <person name="Carruthers M."/>
            <person name="Jennings E.C."/>
            <person name="Chiamaka E.L."/>
            <person name="Frigard R.A."/>
            <person name="Pippel M."/>
            <person name="Attardo G.M."/>
            <person name="Benoit J.B."/>
            <person name="Bornberg-Bauer E."/>
            <person name="Tobe S.S."/>
        </authorList>
    </citation>
    <scope>NUCLEOTIDE SEQUENCE</scope>
    <source>
        <strain evidence="7">Stay&amp;Tobe</strain>
    </source>
</reference>
<accession>A0AAD8A3X0</accession>
<comment type="caution">
    <text evidence="7">The sequence shown here is derived from an EMBL/GenBank/DDBJ whole genome shotgun (WGS) entry which is preliminary data.</text>
</comment>
<evidence type="ECO:0000256" key="4">
    <source>
        <dbReference type="ARBA" id="ARBA00035194"/>
    </source>
</evidence>
<keyword evidence="2" id="KW-0689">Ribosomal protein</keyword>
<proteinExistence type="inferred from homology"/>
<dbReference type="EMBL" id="JASPKZ010003844">
    <property type="protein sequence ID" value="KAJ9592175.1"/>
    <property type="molecule type" value="Genomic_DNA"/>
</dbReference>